<comment type="caution">
    <text evidence="2">The sequence shown here is derived from an EMBL/GenBank/DDBJ whole genome shotgun (WGS) entry which is preliminary data.</text>
</comment>
<feature type="transmembrane region" description="Helical" evidence="1">
    <location>
        <begin position="112"/>
        <end position="131"/>
    </location>
</feature>
<evidence type="ECO:0000256" key="1">
    <source>
        <dbReference type="SAM" id="Phobius"/>
    </source>
</evidence>
<evidence type="ECO:0008006" key="4">
    <source>
        <dbReference type="Google" id="ProtNLM"/>
    </source>
</evidence>
<protein>
    <recommendedName>
        <fullName evidence="4">Metal-dependent hydrolase</fullName>
    </recommendedName>
</protein>
<dbReference type="EMBL" id="BMSZ01000016">
    <property type="protein sequence ID" value="GGS70617.1"/>
    <property type="molecule type" value="Genomic_DNA"/>
</dbReference>
<sequence length="132" mass="14203">MLAVEGLLWRAARVSSDVLVWLLGATSAWILAGVLDKPGHGADWLFDAPGQEYLWLGLPIVLGALVHDIGDALTVSGCPILWPIPIGRKRWYPIGPPKAMRFRAGSWVEMKVLMPAFMVLGGVGGAAALNYI</sequence>
<feature type="transmembrane region" description="Helical" evidence="1">
    <location>
        <begin position="18"/>
        <end position="35"/>
    </location>
</feature>
<proteinExistence type="predicted"/>
<gene>
    <name evidence="2" type="ORF">GCM10010253_51820</name>
</gene>
<keyword evidence="1" id="KW-0472">Membrane</keyword>
<dbReference type="Pfam" id="PF04307">
    <property type="entry name" value="YdjM"/>
    <property type="match status" value="1"/>
</dbReference>
<organism evidence="2 3">
    <name type="scientific">Streptomyces badius</name>
    <dbReference type="NCBI Taxonomy" id="1941"/>
    <lineage>
        <taxon>Bacteria</taxon>
        <taxon>Bacillati</taxon>
        <taxon>Actinomycetota</taxon>
        <taxon>Actinomycetes</taxon>
        <taxon>Kitasatosporales</taxon>
        <taxon>Streptomycetaceae</taxon>
        <taxon>Streptomyces</taxon>
    </lineage>
</organism>
<accession>A0ABQ2THE8</accession>
<evidence type="ECO:0000313" key="3">
    <source>
        <dbReference type="Proteomes" id="UP000659767"/>
    </source>
</evidence>
<evidence type="ECO:0000313" key="2">
    <source>
        <dbReference type="EMBL" id="GGS70617.1"/>
    </source>
</evidence>
<reference evidence="3" key="1">
    <citation type="journal article" date="2019" name="Int. J. Syst. Evol. Microbiol.">
        <title>The Global Catalogue of Microorganisms (GCM) 10K type strain sequencing project: providing services to taxonomists for standard genome sequencing and annotation.</title>
        <authorList>
            <consortium name="The Broad Institute Genomics Platform"/>
            <consortium name="The Broad Institute Genome Sequencing Center for Infectious Disease"/>
            <person name="Wu L."/>
            <person name="Ma J."/>
        </authorList>
    </citation>
    <scope>NUCLEOTIDE SEQUENCE [LARGE SCALE GENOMIC DNA]</scope>
    <source>
        <strain evidence="3">JCM 4350</strain>
    </source>
</reference>
<dbReference type="Proteomes" id="UP000659767">
    <property type="component" value="Unassembled WGS sequence"/>
</dbReference>
<dbReference type="InterPro" id="IPR007404">
    <property type="entry name" value="YdjM-like"/>
</dbReference>
<name>A0ABQ2THE8_STRBA</name>
<keyword evidence="3" id="KW-1185">Reference proteome</keyword>
<keyword evidence="1" id="KW-0812">Transmembrane</keyword>
<keyword evidence="1" id="KW-1133">Transmembrane helix</keyword>